<dbReference type="GO" id="GO:0005777">
    <property type="term" value="C:peroxisome"/>
    <property type="evidence" value="ECO:0007669"/>
    <property type="project" value="UniProtKB-SubCell"/>
</dbReference>
<feature type="region of interest" description="Disordered" evidence="6">
    <location>
        <begin position="227"/>
        <end position="246"/>
    </location>
</feature>
<dbReference type="Gene3D" id="6.10.280.230">
    <property type="match status" value="1"/>
</dbReference>
<dbReference type="VEuPathDB" id="FungiDB:CAGL0I02134g"/>
<evidence type="ECO:0000313" key="8">
    <source>
        <dbReference type="EMBL" id="KTB05704.1"/>
    </source>
</evidence>
<dbReference type="InterPro" id="IPR056940">
    <property type="entry name" value="PEX18_PEX21_C"/>
</dbReference>
<sequence length="259" mass="30087">MSACHSNPLQSLSSKTHTFTTRTRAHNYEHNHDRISNPLEREFLHQDSIYDTATPVAIPIQQPRQVPRDTKKNTQWLSEFQQLSISDVPSVKPSFTRPAPTSTFRIINNDVRKDSLFKFQEHPIIDRLSPEAREDYYNNEFEQLEKELENDDDVQDGDQFQDLENKTYEYYNEFAFNDQSHFQQSARDILNNMSNSTHEYSSELNEKLSGSTFVNLLKSIDIGDVSLQDNRQGPKELKNSSDNTTLGNKYADIPDYILE</sequence>
<dbReference type="VEuPathDB" id="FungiDB:GWK60_L01925"/>
<keyword evidence="4" id="KW-0832">Ubl conjugation</keyword>
<evidence type="ECO:0000313" key="9">
    <source>
        <dbReference type="Proteomes" id="UP000054886"/>
    </source>
</evidence>
<comment type="subcellular location">
    <subcellularLocation>
        <location evidence="2">Cytoplasm</location>
    </subcellularLocation>
    <subcellularLocation>
        <location evidence="1">Peroxisome</location>
    </subcellularLocation>
</comment>
<evidence type="ECO:0000256" key="1">
    <source>
        <dbReference type="ARBA" id="ARBA00004275"/>
    </source>
</evidence>
<feature type="domain" description="PEX18/PEX21 C-terminal" evidence="7">
    <location>
        <begin position="178"/>
        <end position="241"/>
    </location>
</feature>
<evidence type="ECO:0000256" key="4">
    <source>
        <dbReference type="ARBA" id="ARBA00022843"/>
    </source>
</evidence>
<gene>
    <name evidence="8" type="ORF">AO440_002429</name>
</gene>
<proteinExistence type="predicted"/>
<dbReference type="VEuPathDB" id="FungiDB:GVI51_I01925"/>
<dbReference type="Proteomes" id="UP000054886">
    <property type="component" value="Unassembled WGS sequence"/>
</dbReference>
<reference evidence="8 9" key="1">
    <citation type="submission" date="2015-10" db="EMBL/GenBank/DDBJ databases">
        <title>Draft genomes sequences of Candida glabrata isolates 1A, 1B, 2A, 2B, 3A and 3B.</title>
        <authorList>
            <person name="Haavelsrud O.E."/>
            <person name="Gaustad P."/>
        </authorList>
    </citation>
    <scope>NUCLEOTIDE SEQUENCE [LARGE SCALE GENOMIC DNA]</scope>
    <source>
        <strain evidence="8">910700640</strain>
    </source>
</reference>
<evidence type="ECO:0000256" key="6">
    <source>
        <dbReference type="SAM" id="MobiDB-lite"/>
    </source>
</evidence>
<name>A0A0W0D0X5_CANGB</name>
<dbReference type="EMBL" id="LLZZ01000112">
    <property type="protein sequence ID" value="KTB05704.1"/>
    <property type="molecule type" value="Genomic_DNA"/>
</dbReference>
<evidence type="ECO:0000256" key="5">
    <source>
        <dbReference type="ARBA" id="ARBA00023140"/>
    </source>
</evidence>
<comment type="caution">
    <text evidence="8">The sequence shown here is derived from an EMBL/GenBank/DDBJ whole genome shotgun (WGS) entry which is preliminary data.</text>
</comment>
<evidence type="ECO:0000259" key="7">
    <source>
        <dbReference type="Pfam" id="PF25098"/>
    </source>
</evidence>
<keyword evidence="5" id="KW-0576">Peroxisome</keyword>
<dbReference type="VEuPathDB" id="FungiDB:B1J91_I02134g"/>
<organism evidence="8 9">
    <name type="scientific">Candida glabrata</name>
    <name type="common">Yeast</name>
    <name type="synonym">Torulopsis glabrata</name>
    <dbReference type="NCBI Taxonomy" id="5478"/>
    <lineage>
        <taxon>Eukaryota</taxon>
        <taxon>Fungi</taxon>
        <taxon>Dikarya</taxon>
        <taxon>Ascomycota</taxon>
        <taxon>Saccharomycotina</taxon>
        <taxon>Saccharomycetes</taxon>
        <taxon>Saccharomycetales</taxon>
        <taxon>Saccharomycetaceae</taxon>
        <taxon>Nakaseomyces</taxon>
    </lineage>
</organism>
<protein>
    <recommendedName>
        <fullName evidence="7">PEX18/PEX21 C-terminal domain-containing protein</fullName>
    </recommendedName>
</protein>
<dbReference type="AlphaFoldDB" id="A0A0W0D0X5"/>
<evidence type="ECO:0000256" key="2">
    <source>
        <dbReference type="ARBA" id="ARBA00004496"/>
    </source>
</evidence>
<evidence type="ECO:0000256" key="3">
    <source>
        <dbReference type="ARBA" id="ARBA00022490"/>
    </source>
</evidence>
<keyword evidence="3" id="KW-0963">Cytoplasm</keyword>
<accession>A0A0W0D0X5</accession>
<dbReference type="Pfam" id="PF25098">
    <property type="entry name" value="PEX18_PEX21_C"/>
    <property type="match status" value="1"/>
</dbReference>
<feature type="compositionally biased region" description="Polar residues" evidence="6">
    <location>
        <begin position="1"/>
        <end position="22"/>
    </location>
</feature>
<feature type="region of interest" description="Disordered" evidence="6">
    <location>
        <begin position="1"/>
        <end position="29"/>
    </location>
</feature>